<accession>A0AAV4FR56</accession>
<dbReference type="GO" id="GO:0019079">
    <property type="term" value="P:viral genome replication"/>
    <property type="evidence" value="ECO:0007669"/>
    <property type="project" value="InterPro"/>
</dbReference>
<dbReference type="Gene3D" id="3.40.50.300">
    <property type="entry name" value="P-loop containing nucleotide triphosphate hydrolases"/>
    <property type="match status" value="1"/>
</dbReference>
<protein>
    <recommendedName>
        <fullName evidence="2">NrS-1 polymerase-like helicase domain-containing protein</fullName>
    </recommendedName>
</protein>
<name>A0AAV4FR56_9GAST</name>
<comment type="caution">
    <text evidence="3">The sequence shown here is derived from an EMBL/GenBank/DDBJ whole genome shotgun (WGS) entry which is preliminary data.</text>
</comment>
<evidence type="ECO:0000313" key="4">
    <source>
        <dbReference type="Proteomes" id="UP000762676"/>
    </source>
</evidence>
<evidence type="ECO:0000313" key="3">
    <source>
        <dbReference type="EMBL" id="GFR75908.1"/>
    </source>
</evidence>
<feature type="region of interest" description="Disordered" evidence="1">
    <location>
        <begin position="201"/>
        <end position="222"/>
    </location>
</feature>
<evidence type="ECO:0000256" key="1">
    <source>
        <dbReference type="SAM" id="MobiDB-lite"/>
    </source>
</evidence>
<dbReference type="Proteomes" id="UP000762676">
    <property type="component" value="Unassembled WGS sequence"/>
</dbReference>
<gene>
    <name evidence="3" type="ORF">ElyMa_000468000</name>
</gene>
<dbReference type="EMBL" id="BMAT01000912">
    <property type="protein sequence ID" value="GFR75908.1"/>
    <property type="molecule type" value="Genomic_DNA"/>
</dbReference>
<evidence type="ECO:0000259" key="2">
    <source>
        <dbReference type="Pfam" id="PF19263"/>
    </source>
</evidence>
<dbReference type="AlphaFoldDB" id="A0AAV4FR56"/>
<dbReference type="InterPro" id="IPR027417">
    <property type="entry name" value="P-loop_NTPase"/>
</dbReference>
<reference evidence="3 4" key="1">
    <citation type="journal article" date="2021" name="Elife">
        <title>Chloroplast acquisition without the gene transfer in kleptoplastic sea slugs, Plakobranchus ocellatus.</title>
        <authorList>
            <person name="Maeda T."/>
            <person name="Takahashi S."/>
            <person name="Yoshida T."/>
            <person name="Shimamura S."/>
            <person name="Takaki Y."/>
            <person name="Nagai Y."/>
            <person name="Toyoda A."/>
            <person name="Suzuki Y."/>
            <person name="Arimoto A."/>
            <person name="Ishii H."/>
            <person name="Satoh N."/>
            <person name="Nishiyama T."/>
            <person name="Hasebe M."/>
            <person name="Maruyama T."/>
            <person name="Minagawa J."/>
            <person name="Obokata J."/>
            <person name="Shigenobu S."/>
        </authorList>
    </citation>
    <scope>NUCLEOTIDE SEQUENCE [LARGE SCALE GENOMIC DNA]</scope>
</reference>
<dbReference type="SUPFAM" id="SSF52540">
    <property type="entry name" value="P-loop containing nucleoside triphosphate hydrolases"/>
    <property type="match status" value="1"/>
</dbReference>
<sequence length="858" mass="97318">MDKFLIASKALHHMVITPTKVLFAEERYLTPMSAIYDERGNVRMHKTYGFVMTKPMSYSDRLDKMVTKWITPNNVMQELSFTDKNIVNKVKEFVNTNASAVFLHSTSSDPSRFCNFRKPSHFHVVTQSMVPCARDLPKFRTLETVLRGSDTELFCKKVTSTPQDLFAYLVRDPEKTFLGTNNDCMLRIIREMSSTNHPTIEPELAGTPPAPQLVGPSTSTTTAKRKLVLDDTESVDEPPAKRSKNLIMLDNLKETLKVYPYCATFSDLVAAVRGTARYDTICNAYLDHRAEKLWALARDDMAPPDQDIDLLDMIRQLPDDLPNTMTVEMTLALFNSWCSEQSINAKHLAWFIISRLQGRVYKKIGLYFQGASNSGKTYWSTLLFSALSSIVGKMSTGGRFCLQDCERKRIVIGEEVGITLDNVDRIKELMSGDVTTCERKGRSVVKCKASLVLLNSNNMPASNVPQERQALLNRMLLIRNLKPSSVLPTALKYTKLTKPNLKFLLLVPPPTEAELRNMEMNILPEQELLEHNNRILLFNDSWESFAEDAVNGLGTEAPTETPDIFYTCEEEPPQRILSSPLLEILTQTPRTDVSPELSYTSESTDCALVFDTLNHYILSDFGYCGDMGVIHKDADEHTGTLITYTATILHYENVHLLTVKVPTMHKGDQRILDIDLNVTKLLHVDVDSDNTYVRTKRGMESIPQQPCSTIMDFNDDDTYHLQNLFIMLVNHGKPTDPIYKLFLDDDTVRPNNMNLWPTAPQFRVVDVNKARDDAIKKLTLWLSAHQKSSSSNQNNNADDTDDDNNQDDVDACFQFLFKPKKNVISFCESVVKGCKCVLKMTNLFLHILKYPHAKVYTE</sequence>
<organism evidence="3 4">
    <name type="scientific">Elysia marginata</name>
    <dbReference type="NCBI Taxonomy" id="1093978"/>
    <lineage>
        <taxon>Eukaryota</taxon>
        <taxon>Metazoa</taxon>
        <taxon>Spiralia</taxon>
        <taxon>Lophotrochozoa</taxon>
        <taxon>Mollusca</taxon>
        <taxon>Gastropoda</taxon>
        <taxon>Heterobranchia</taxon>
        <taxon>Euthyneura</taxon>
        <taxon>Panpulmonata</taxon>
        <taxon>Sacoglossa</taxon>
        <taxon>Placobranchoidea</taxon>
        <taxon>Plakobranchidae</taxon>
        <taxon>Elysia</taxon>
    </lineage>
</organism>
<dbReference type="Pfam" id="PF19263">
    <property type="entry name" value="DUF5906"/>
    <property type="match status" value="1"/>
</dbReference>
<keyword evidence="4" id="KW-1185">Reference proteome</keyword>
<feature type="domain" description="NrS-1 polymerase-like helicase" evidence="2">
    <location>
        <begin position="369"/>
        <end position="462"/>
    </location>
</feature>
<proteinExistence type="predicted"/>
<dbReference type="InterPro" id="IPR045455">
    <property type="entry name" value="NrS-1_pol-like_helicase"/>
</dbReference>